<dbReference type="Pfam" id="PF22596">
    <property type="entry name" value="Scabin-like"/>
    <property type="match status" value="1"/>
</dbReference>
<evidence type="ECO:0000313" key="4">
    <source>
        <dbReference type="Proteomes" id="UP000799424"/>
    </source>
</evidence>
<evidence type="ECO:0000256" key="1">
    <source>
        <dbReference type="SAM" id="SignalP"/>
    </source>
</evidence>
<keyword evidence="4" id="KW-1185">Reference proteome</keyword>
<dbReference type="SUPFAM" id="SSF56399">
    <property type="entry name" value="ADP-ribosylation"/>
    <property type="match status" value="1"/>
</dbReference>
<feature type="signal peptide" evidence="1">
    <location>
        <begin position="1"/>
        <end position="19"/>
    </location>
</feature>
<keyword evidence="1" id="KW-0732">Signal</keyword>
<dbReference type="Gene3D" id="3.90.210.10">
    <property type="entry name" value="Heat-Labile Enterotoxin, subunit A"/>
    <property type="match status" value="1"/>
</dbReference>
<feature type="chain" id="PRO_5025694591" evidence="1">
    <location>
        <begin position="20"/>
        <end position="159"/>
    </location>
</feature>
<sequence>MRSSAFVVVFGVLASLTNAATYYRGDTRGPKALKAAEGFKARGFTNPEGTLFEHVEGTLKHPMRDPFISTTSDESYAKEHNGKGYVYSIDEITDKIHDVAKEYEKAGKKYGHAKEKEFAVEHHIPFKAIKKAQKYNETEKKWKDVKMPAKRDIEMLFSA</sequence>
<accession>A0A6A6ZBV1</accession>
<dbReference type="EMBL" id="MU006251">
    <property type="protein sequence ID" value="KAF2818572.1"/>
    <property type="molecule type" value="Genomic_DNA"/>
</dbReference>
<evidence type="ECO:0000259" key="2">
    <source>
        <dbReference type="Pfam" id="PF22596"/>
    </source>
</evidence>
<dbReference type="Proteomes" id="UP000799424">
    <property type="component" value="Unassembled WGS sequence"/>
</dbReference>
<name>A0A6A6ZBV1_9PLEO</name>
<dbReference type="InterPro" id="IPR054695">
    <property type="entry name" value="Pierisin-like_dom"/>
</dbReference>
<proteinExistence type="predicted"/>
<dbReference type="OrthoDB" id="3767032at2759"/>
<reference evidence="3" key="1">
    <citation type="journal article" date="2020" name="Stud. Mycol.">
        <title>101 Dothideomycetes genomes: a test case for predicting lifestyles and emergence of pathogens.</title>
        <authorList>
            <person name="Haridas S."/>
            <person name="Albert R."/>
            <person name="Binder M."/>
            <person name="Bloem J."/>
            <person name="Labutti K."/>
            <person name="Salamov A."/>
            <person name="Andreopoulos B."/>
            <person name="Baker S."/>
            <person name="Barry K."/>
            <person name="Bills G."/>
            <person name="Bluhm B."/>
            <person name="Cannon C."/>
            <person name="Castanera R."/>
            <person name="Culley D."/>
            <person name="Daum C."/>
            <person name="Ezra D."/>
            <person name="Gonzalez J."/>
            <person name="Henrissat B."/>
            <person name="Kuo A."/>
            <person name="Liang C."/>
            <person name="Lipzen A."/>
            <person name="Lutzoni F."/>
            <person name="Magnuson J."/>
            <person name="Mondo S."/>
            <person name="Nolan M."/>
            <person name="Ohm R."/>
            <person name="Pangilinan J."/>
            <person name="Park H.-J."/>
            <person name="Ramirez L."/>
            <person name="Alfaro M."/>
            <person name="Sun H."/>
            <person name="Tritt A."/>
            <person name="Yoshinaga Y."/>
            <person name="Zwiers L.-H."/>
            <person name="Turgeon B."/>
            <person name="Goodwin S."/>
            <person name="Spatafora J."/>
            <person name="Crous P."/>
            <person name="Grigoriev I."/>
        </authorList>
    </citation>
    <scope>NUCLEOTIDE SEQUENCE</scope>
    <source>
        <strain evidence="3">CBS 113818</strain>
    </source>
</reference>
<gene>
    <name evidence="3" type="ORF">CC86DRAFT_433407</name>
</gene>
<organism evidence="3 4">
    <name type="scientific">Ophiobolus disseminans</name>
    <dbReference type="NCBI Taxonomy" id="1469910"/>
    <lineage>
        <taxon>Eukaryota</taxon>
        <taxon>Fungi</taxon>
        <taxon>Dikarya</taxon>
        <taxon>Ascomycota</taxon>
        <taxon>Pezizomycotina</taxon>
        <taxon>Dothideomycetes</taxon>
        <taxon>Pleosporomycetidae</taxon>
        <taxon>Pleosporales</taxon>
        <taxon>Pleosporineae</taxon>
        <taxon>Phaeosphaeriaceae</taxon>
        <taxon>Ophiobolus</taxon>
    </lineage>
</organism>
<feature type="domain" description="Pierisin-like" evidence="2">
    <location>
        <begin position="23"/>
        <end position="140"/>
    </location>
</feature>
<evidence type="ECO:0000313" key="3">
    <source>
        <dbReference type="EMBL" id="KAF2818572.1"/>
    </source>
</evidence>
<protein>
    <submittedName>
        <fullName evidence="3">ADP-ribosylation</fullName>
    </submittedName>
</protein>
<dbReference type="AlphaFoldDB" id="A0A6A6ZBV1"/>